<comment type="catalytic activity">
    <reaction evidence="1">
        <text>ATP + protein L-histidine = ADP + protein N-phospho-L-histidine.</text>
        <dbReference type="EC" id="2.7.13.3"/>
    </reaction>
</comment>
<dbReference type="SMART" id="SM00304">
    <property type="entry name" value="HAMP"/>
    <property type="match status" value="1"/>
</dbReference>
<dbReference type="GO" id="GO:0045121">
    <property type="term" value="C:membrane raft"/>
    <property type="evidence" value="ECO:0007669"/>
    <property type="project" value="UniProtKB-SubCell"/>
</dbReference>
<evidence type="ECO:0000256" key="7">
    <source>
        <dbReference type="ARBA" id="ARBA00022679"/>
    </source>
</evidence>
<keyword evidence="6" id="KW-0597">Phosphoprotein</keyword>
<keyword evidence="14 16" id="KW-0472">Membrane</keyword>
<dbReference type="EMBL" id="VFRR01000002">
    <property type="protein sequence ID" value="TPE55216.1"/>
    <property type="molecule type" value="Genomic_DNA"/>
</dbReference>
<evidence type="ECO:0000256" key="4">
    <source>
        <dbReference type="ARBA" id="ARBA00012438"/>
    </source>
</evidence>
<evidence type="ECO:0000256" key="6">
    <source>
        <dbReference type="ARBA" id="ARBA00022553"/>
    </source>
</evidence>
<evidence type="ECO:0000256" key="5">
    <source>
        <dbReference type="ARBA" id="ARBA00022475"/>
    </source>
</evidence>
<dbReference type="InterPro" id="IPR036890">
    <property type="entry name" value="HATPase_C_sf"/>
</dbReference>
<dbReference type="InterPro" id="IPR003594">
    <property type="entry name" value="HATPase_dom"/>
</dbReference>
<accession>A0A501X3Y3</accession>
<keyword evidence="12 16" id="KW-1133">Transmembrane helix</keyword>
<proteinExistence type="predicted"/>
<dbReference type="RefSeq" id="WP_140586881.1">
    <property type="nucleotide sequence ID" value="NZ_VFRR01000002.1"/>
</dbReference>
<dbReference type="InterPro" id="IPR003660">
    <property type="entry name" value="HAMP_dom"/>
</dbReference>
<dbReference type="PROSITE" id="PS50109">
    <property type="entry name" value="HIS_KIN"/>
    <property type="match status" value="1"/>
</dbReference>
<evidence type="ECO:0000256" key="8">
    <source>
        <dbReference type="ARBA" id="ARBA00022692"/>
    </source>
</evidence>
<dbReference type="Gene3D" id="6.10.340.10">
    <property type="match status" value="1"/>
</dbReference>
<name>A0A501X3Y3_9GAMM</name>
<dbReference type="Pfam" id="PF00512">
    <property type="entry name" value="HisKA"/>
    <property type="match status" value="1"/>
</dbReference>
<dbReference type="PROSITE" id="PS50885">
    <property type="entry name" value="HAMP"/>
    <property type="match status" value="1"/>
</dbReference>
<keyword evidence="9" id="KW-0547">Nucleotide-binding</keyword>
<comment type="caution">
    <text evidence="19">The sequence shown here is derived from an EMBL/GenBank/DDBJ whole genome shotgun (WGS) entry which is preliminary data.</text>
</comment>
<evidence type="ECO:0000256" key="1">
    <source>
        <dbReference type="ARBA" id="ARBA00000085"/>
    </source>
</evidence>
<dbReference type="InterPro" id="IPR036097">
    <property type="entry name" value="HisK_dim/P_sf"/>
</dbReference>
<dbReference type="Proteomes" id="UP000315901">
    <property type="component" value="Unassembled WGS sequence"/>
</dbReference>
<dbReference type="InterPro" id="IPR003661">
    <property type="entry name" value="HisK_dim/P_dom"/>
</dbReference>
<evidence type="ECO:0000259" key="18">
    <source>
        <dbReference type="PROSITE" id="PS50885"/>
    </source>
</evidence>
<feature type="transmembrane region" description="Helical" evidence="16">
    <location>
        <begin position="12"/>
        <end position="34"/>
    </location>
</feature>
<organism evidence="19 20">
    <name type="scientific">Maribrevibacterium harenarium</name>
    <dbReference type="NCBI Taxonomy" id="2589817"/>
    <lineage>
        <taxon>Bacteria</taxon>
        <taxon>Pseudomonadati</taxon>
        <taxon>Pseudomonadota</taxon>
        <taxon>Gammaproteobacteria</taxon>
        <taxon>Oceanospirillales</taxon>
        <taxon>Oceanospirillaceae</taxon>
        <taxon>Maribrevibacterium</taxon>
    </lineage>
</organism>
<feature type="domain" description="HAMP" evidence="18">
    <location>
        <begin position="552"/>
        <end position="604"/>
    </location>
</feature>
<dbReference type="EC" id="2.7.13.3" evidence="4"/>
<sequence>MPLPKFLSGIRSKLISIFVLIKVLPLVLLAWFAWSTAQQLGNSVSEQGTKMASNSLNTVEELGAIVVEDAIAALDEKSREAIEAQTTSIAINLANFLYERDADARYAANLPRTEQAYRDFIEHMQRPMYRHGDWELSADGSRWQPKTEVALEAKVTREILADNNKAFHARAPEYLGEKTMQPLFVEMTFVDLNGQELVKVTQQGITSPELKNIANKRNTFLGAENYFNDLQALEAGDIYVSEVIGAYVPTHIIGAYLPQRLEKVGKEFLPQESAYAGTENPVGKHFQGIVRWATPVIENGRKVGYVTLALNHDHIRQFSDRASPNESRYTPISDPIEGNYAFIWDNKSRAISHPRDYMIVGYDPQTGQPDTPWMDAQLYDEWQASGLPSHEFLATVEPFRNQSLQLKPALAQAKSGHVGLDCRYLNFSPQCHGWNAVTEHGGSGSFVIFFSGLWKLTTAAAIPYYTGQYGNSKQGFGFVTIGANIDDFHKAATESAEKLNALIQEKNVVFTQQRDTLIDGIKVSLENAAYGLWGSTIVMVIIVIFIAFWMANVLTGRITPMVEAIRAFQKGERQRRIPVISNDEIAELSHSFNKMADSVEFSFQRLEEAKEQAEQASRAKSMFLATVSHELRTPLNGILGFSELLKDELSDKAEGEYARIIHSSGEHLLLLVNEILDLAKIEAGAMTYQYQDWETQPLLKEMVLIHKASAEQNGIALDIKFDDSAPTAIRTDKKRLAQLMNNLLSNALKFTDKGSVAVQVSGNEGNIVIAVKDTGIGIDPQHHQAIFEKFKQVENFLTREKAGTGLGLSLVKELVENMGGHIQVTSALGEGSTFTLYLPIEEQQHD</sequence>
<feature type="coiled-coil region" evidence="15">
    <location>
        <begin position="596"/>
        <end position="626"/>
    </location>
</feature>
<protein>
    <recommendedName>
        <fullName evidence="4">histidine kinase</fullName>
        <ecNumber evidence="4">2.7.13.3</ecNumber>
    </recommendedName>
</protein>
<keyword evidence="5" id="KW-1003">Cell membrane</keyword>
<dbReference type="FunFam" id="3.30.565.10:FF:000023">
    <property type="entry name" value="PAS domain-containing sensor histidine kinase"/>
    <property type="match status" value="1"/>
</dbReference>
<dbReference type="InterPro" id="IPR029151">
    <property type="entry name" value="Sensor-like_sf"/>
</dbReference>
<evidence type="ECO:0000256" key="3">
    <source>
        <dbReference type="ARBA" id="ARBA00004651"/>
    </source>
</evidence>
<keyword evidence="10 19" id="KW-0418">Kinase</keyword>
<dbReference type="SMART" id="SM00387">
    <property type="entry name" value="HATPase_c"/>
    <property type="match status" value="1"/>
</dbReference>
<dbReference type="InterPro" id="IPR004358">
    <property type="entry name" value="Sig_transdc_His_kin-like_C"/>
</dbReference>
<keyword evidence="15" id="KW-0175">Coiled coil</keyword>
<evidence type="ECO:0000256" key="9">
    <source>
        <dbReference type="ARBA" id="ARBA00022741"/>
    </source>
</evidence>
<keyword evidence="13" id="KW-0902">Two-component regulatory system</keyword>
<evidence type="ECO:0000256" key="10">
    <source>
        <dbReference type="ARBA" id="ARBA00022777"/>
    </source>
</evidence>
<evidence type="ECO:0000256" key="15">
    <source>
        <dbReference type="SAM" id="Coils"/>
    </source>
</evidence>
<feature type="domain" description="Histidine kinase" evidence="17">
    <location>
        <begin position="626"/>
        <end position="842"/>
    </location>
</feature>
<comment type="subcellular location">
    <subcellularLocation>
        <location evidence="3">Cell membrane</location>
        <topology evidence="3">Multi-pass membrane protein</topology>
    </subcellularLocation>
    <subcellularLocation>
        <location evidence="2">Membrane raft</location>
        <topology evidence="2">Multi-pass membrane protein</topology>
    </subcellularLocation>
</comment>
<dbReference type="Gene3D" id="3.30.450.20">
    <property type="entry name" value="PAS domain"/>
    <property type="match status" value="1"/>
</dbReference>
<dbReference type="Gene3D" id="3.30.565.10">
    <property type="entry name" value="Histidine kinase-like ATPase, C-terminal domain"/>
    <property type="match status" value="1"/>
</dbReference>
<dbReference type="GO" id="GO:0005886">
    <property type="term" value="C:plasma membrane"/>
    <property type="evidence" value="ECO:0007669"/>
    <property type="project" value="UniProtKB-SubCell"/>
</dbReference>
<dbReference type="CDD" id="cd06225">
    <property type="entry name" value="HAMP"/>
    <property type="match status" value="1"/>
</dbReference>
<evidence type="ECO:0000256" key="11">
    <source>
        <dbReference type="ARBA" id="ARBA00022840"/>
    </source>
</evidence>
<evidence type="ECO:0000313" key="20">
    <source>
        <dbReference type="Proteomes" id="UP000315901"/>
    </source>
</evidence>
<dbReference type="SUPFAM" id="SSF103190">
    <property type="entry name" value="Sensory domain-like"/>
    <property type="match status" value="1"/>
</dbReference>
<dbReference type="InterPro" id="IPR050736">
    <property type="entry name" value="Sensor_HK_Regulatory"/>
</dbReference>
<reference evidence="19 20" key="1">
    <citation type="submission" date="2019-06" db="EMBL/GenBank/DDBJ databases">
        <title>A novel bacterium of genus Marinomonas, isolated from coastal sand.</title>
        <authorList>
            <person name="Huang H."/>
            <person name="Mo K."/>
            <person name="Hu Y."/>
        </authorList>
    </citation>
    <scope>NUCLEOTIDE SEQUENCE [LARGE SCALE GENOMIC DNA]</scope>
    <source>
        <strain evidence="19 20">HB171799</strain>
    </source>
</reference>
<dbReference type="GO" id="GO:0000155">
    <property type="term" value="F:phosphorelay sensor kinase activity"/>
    <property type="evidence" value="ECO:0007669"/>
    <property type="project" value="InterPro"/>
</dbReference>
<dbReference type="PANTHER" id="PTHR43711:SF1">
    <property type="entry name" value="HISTIDINE KINASE 1"/>
    <property type="match status" value="1"/>
</dbReference>
<keyword evidence="11" id="KW-0067">ATP-binding</keyword>
<evidence type="ECO:0000256" key="14">
    <source>
        <dbReference type="ARBA" id="ARBA00023136"/>
    </source>
</evidence>
<dbReference type="SUPFAM" id="SSF55874">
    <property type="entry name" value="ATPase domain of HSP90 chaperone/DNA topoisomerase II/histidine kinase"/>
    <property type="match status" value="1"/>
</dbReference>
<dbReference type="AlphaFoldDB" id="A0A501X3Y3"/>
<dbReference type="InterPro" id="IPR005467">
    <property type="entry name" value="His_kinase_dom"/>
</dbReference>
<feature type="transmembrane region" description="Helical" evidence="16">
    <location>
        <begin position="530"/>
        <end position="551"/>
    </location>
</feature>
<evidence type="ECO:0000313" key="19">
    <source>
        <dbReference type="EMBL" id="TPE55216.1"/>
    </source>
</evidence>
<dbReference type="SUPFAM" id="SSF158472">
    <property type="entry name" value="HAMP domain-like"/>
    <property type="match status" value="1"/>
</dbReference>
<dbReference type="Gene3D" id="1.10.287.130">
    <property type="match status" value="1"/>
</dbReference>
<dbReference type="CDD" id="cd00082">
    <property type="entry name" value="HisKA"/>
    <property type="match status" value="1"/>
</dbReference>
<keyword evidence="20" id="KW-1185">Reference proteome</keyword>
<keyword evidence="8 16" id="KW-0812">Transmembrane</keyword>
<evidence type="ECO:0000256" key="2">
    <source>
        <dbReference type="ARBA" id="ARBA00004314"/>
    </source>
</evidence>
<evidence type="ECO:0000256" key="16">
    <source>
        <dbReference type="SAM" id="Phobius"/>
    </source>
</evidence>
<dbReference type="SMART" id="SM00388">
    <property type="entry name" value="HisKA"/>
    <property type="match status" value="1"/>
</dbReference>
<dbReference type="PANTHER" id="PTHR43711">
    <property type="entry name" value="TWO-COMPONENT HISTIDINE KINASE"/>
    <property type="match status" value="1"/>
</dbReference>
<dbReference type="FunFam" id="1.10.287.130:FF:000001">
    <property type="entry name" value="Two-component sensor histidine kinase"/>
    <property type="match status" value="1"/>
</dbReference>
<dbReference type="CDD" id="cd16922">
    <property type="entry name" value="HATPase_EvgS-ArcB-TorS-like"/>
    <property type="match status" value="1"/>
</dbReference>
<dbReference type="Pfam" id="PF00672">
    <property type="entry name" value="HAMP"/>
    <property type="match status" value="1"/>
</dbReference>
<dbReference type="GO" id="GO:0005524">
    <property type="term" value="F:ATP binding"/>
    <property type="evidence" value="ECO:0007669"/>
    <property type="project" value="UniProtKB-KW"/>
</dbReference>
<dbReference type="OrthoDB" id="5437527at2"/>
<evidence type="ECO:0000256" key="12">
    <source>
        <dbReference type="ARBA" id="ARBA00022989"/>
    </source>
</evidence>
<evidence type="ECO:0000256" key="13">
    <source>
        <dbReference type="ARBA" id="ARBA00023012"/>
    </source>
</evidence>
<dbReference type="SUPFAM" id="SSF47384">
    <property type="entry name" value="Homodimeric domain of signal transducing histidine kinase"/>
    <property type="match status" value="1"/>
</dbReference>
<dbReference type="PRINTS" id="PR00344">
    <property type="entry name" value="BCTRLSENSOR"/>
</dbReference>
<dbReference type="Pfam" id="PF02518">
    <property type="entry name" value="HATPase_c"/>
    <property type="match status" value="1"/>
</dbReference>
<gene>
    <name evidence="19" type="ORF">FJM67_01305</name>
</gene>
<keyword evidence="7" id="KW-0808">Transferase</keyword>
<evidence type="ECO:0000259" key="17">
    <source>
        <dbReference type="PROSITE" id="PS50109"/>
    </source>
</evidence>